<accession>A0A8X7BDY6</accession>
<comment type="caution">
    <text evidence="1">The sequence shown here is derived from an EMBL/GenBank/DDBJ whole genome shotgun (WGS) entry which is preliminary data.</text>
</comment>
<keyword evidence="2" id="KW-1185">Reference proteome</keyword>
<sequence length="124" mass="14653">MQKRNDLSDVKKGMIIDFRTKDEAFPKRFCKMFACYRDKRFVEKFVTAEAEWYGYRIVACLVTSSSLVLLKTCRAGQRYTLNLSRAETSSLWCGVEVRRGRCQLRCRPRHLTMVQNYVVLRQKP</sequence>
<gene>
    <name evidence="1" type="primary">NCL1_18943</name>
    <name evidence="1" type="ORF">TNCV_930831</name>
</gene>
<protein>
    <submittedName>
        <fullName evidence="1">Uncharacterized protein</fullName>
    </submittedName>
</protein>
<dbReference type="AlphaFoldDB" id="A0A8X7BDY6"/>
<name>A0A8X7BDY6_TRICX</name>
<proteinExistence type="predicted"/>
<evidence type="ECO:0000313" key="2">
    <source>
        <dbReference type="Proteomes" id="UP000887159"/>
    </source>
</evidence>
<reference evidence="1" key="1">
    <citation type="submission" date="2020-08" db="EMBL/GenBank/DDBJ databases">
        <title>Multicomponent nature underlies the extraordinary mechanical properties of spider dragline silk.</title>
        <authorList>
            <person name="Kono N."/>
            <person name="Nakamura H."/>
            <person name="Mori M."/>
            <person name="Yoshida Y."/>
            <person name="Ohtoshi R."/>
            <person name="Malay A.D."/>
            <person name="Moran D.A.P."/>
            <person name="Tomita M."/>
            <person name="Numata K."/>
            <person name="Arakawa K."/>
        </authorList>
    </citation>
    <scope>NUCLEOTIDE SEQUENCE</scope>
</reference>
<evidence type="ECO:0000313" key="1">
    <source>
        <dbReference type="EMBL" id="GFY26942.1"/>
    </source>
</evidence>
<dbReference type="Proteomes" id="UP000887159">
    <property type="component" value="Unassembled WGS sequence"/>
</dbReference>
<dbReference type="EMBL" id="BMAU01021378">
    <property type="protein sequence ID" value="GFY26942.1"/>
    <property type="molecule type" value="Genomic_DNA"/>
</dbReference>
<organism evidence="1 2">
    <name type="scientific">Trichonephila clavipes</name>
    <name type="common">Golden silk orbweaver</name>
    <name type="synonym">Nephila clavipes</name>
    <dbReference type="NCBI Taxonomy" id="2585209"/>
    <lineage>
        <taxon>Eukaryota</taxon>
        <taxon>Metazoa</taxon>
        <taxon>Ecdysozoa</taxon>
        <taxon>Arthropoda</taxon>
        <taxon>Chelicerata</taxon>
        <taxon>Arachnida</taxon>
        <taxon>Araneae</taxon>
        <taxon>Araneomorphae</taxon>
        <taxon>Entelegynae</taxon>
        <taxon>Araneoidea</taxon>
        <taxon>Nephilidae</taxon>
        <taxon>Trichonephila</taxon>
    </lineage>
</organism>